<dbReference type="InterPro" id="IPR046357">
    <property type="entry name" value="PPIase_dom_sf"/>
</dbReference>
<comment type="caution">
    <text evidence="11">The sequence shown here is derived from an EMBL/GenBank/DDBJ whole genome shotgun (WGS) entry which is preliminary data.</text>
</comment>
<feature type="signal peptide" evidence="9">
    <location>
        <begin position="1"/>
        <end position="23"/>
    </location>
</feature>
<evidence type="ECO:0000256" key="4">
    <source>
        <dbReference type="ARBA" id="ARBA00018370"/>
    </source>
</evidence>
<dbReference type="Proteomes" id="UP001553161">
    <property type="component" value="Unassembled WGS sequence"/>
</dbReference>
<accession>A0ABV3L929</accession>
<keyword evidence="5 8" id="KW-0697">Rotamase</keyword>
<dbReference type="Gene3D" id="1.10.8.1040">
    <property type="match status" value="1"/>
</dbReference>
<dbReference type="Gene3D" id="3.10.50.40">
    <property type="match status" value="1"/>
</dbReference>
<dbReference type="PANTHER" id="PTHR47245">
    <property type="entry name" value="PEPTIDYLPROLYL ISOMERASE"/>
    <property type="match status" value="1"/>
</dbReference>
<dbReference type="InterPro" id="IPR000297">
    <property type="entry name" value="PPIase_PpiC"/>
</dbReference>
<name>A0ABV3L929_9RHOB</name>
<dbReference type="PROSITE" id="PS50198">
    <property type="entry name" value="PPIC_PPIASE_2"/>
    <property type="match status" value="1"/>
</dbReference>
<evidence type="ECO:0000256" key="2">
    <source>
        <dbReference type="ARBA" id="ARBA00007656"/>
    </source>
</evidence>
<feature type="chain" id="PRO_5045493711" description="Parvulin-like PPIase" evidence="9">
    <location>
        <begin position="24"/>
        <end position="282"/>
    </location>
</feature>
<protein>
    <recommendedName>
        <fullName evidence="4">Parvulin-like PPIase</fullName>
        <ecNumber evidence="3">5.2.1.8</ecNumber>
    </recommendedName>
    <alternativeName>
        <fullName evidence="6">Peptidyl-prolyl cis-trans isomerase plp</fullName>
    </alternativeName>
    <alternativeName>
        <fullName evidence="7">Rotamase plp</fullName>
    </alternativeName>
</protein>
<dbReference type="EMBL" id="JBFBVU010000020">
    <property type="protein sequence ID" value="MEV8467992.1"/>
    <property type="molecule type" value="Genomic_DNA"/>
</dbReference>
<keyword evidence="8 11" id="KW-0413">Isomerase</keyword>
<dbReference type="InterPro" id="IPR027304">
    <property type="entry name" value="Trigger_fact/SurA_dom_sf"/>
</dbReference>
<dbReference type="SUPFAM" id="SSF54534">
    <property type="entry name" value="FKBP-like"/>
    <property type="match status" value="1"/>
</dbReference>
<dbReference type="RefSeq" id="WP_366193936.1">
    <property type="nucleotide sequence ID" value="NZ_JBFBVU010000020.1"/>
</dbReference>
<evidence type="ECO:0000259" key="10">
    <source>
        <dbReference type="PROSITE" id="PS50198"/>
    </source>
</evidence>
<evidence type="ECO:0000313" key="11">
    <source>
        <dbReference type="EMBL" id="MEV8467992.1"/>
    </source>
</evidence>
<dbReference type="GO" id="GO:0003755">
    <property type="term" value="F:peptidyl-prolyl cis-trans isomerase activity"/>
    <property type="evidence" value="ECO:0007669"/>
    <property type="project" value="UniProtKB-EC"/>
</dbReference>
<dbReference type="SUPFAM" id="SSF109998">
    <property type="entry name" value="Triger factor/SurA peptide-binding domain-like"/>
    <property type="match status" value="1"/>
</dbReference>
<evidence type="ECO:0000256" key="9">
    <source>
        <dbReference type="SAM" id="SignalP"/>
    </source>
</evidence>
<evidence type="ECO:0000256" key="7">
    <source>
        <dbReference type="ARBA" id="ARBA00031484"/>
    </source>
</evidence>
<comment type="similarity">
    <text evidence="2">Belongs to the PpiC/parvulin rotamase family.</text>
</comment>
<dbReference type="PANTHER" id="PTHR47245:SF2">
    <property type="entry name" value="PEPTIDYL-PROLYL CIS-TRANS ISOMERASE HP_0175-RELATED"/>
    <property type="match status" value="1"/>
</dbReference>
<dbReference type="PROSITE" id="PS01096">
    <property type="entry name" value="PPIC_PPIASE_1"/>
    <property type="match status" value="1"/>
</dbReference>
<reference evidence="11 12" key="1">
    <citation type="submission" date="2024-07" db="EMBL/GenBank/DDBJ databases">
        <authorList>
            <person name="Kang M."/>
        </authorList>
    </citation>
    <scope>NUCLEOTIDE SEQUENCE [LARGE SCALE GENOMIC DNA]</scope>
    <source>
        <strain evidence="11 12">DFM31</strain>
    </source>
</reference>
<evidence type="ECO:0000256" key="3">
    <source>
        <dbReference type="ARBA" id="ARBA00013194"/>
    </source>
</evidence>
<evidence type="ECO:0000256" key="1">
    <source>
        <dbReference type="ARBA" id="ARBA00000971"/>
    </source>
</evidence>
<sequence>MLLKTARWLAPLAVVASLQGAHAQDAVTAETVLATVDGKDITAGHLLLMRAQLPQQYQNLPPEALYDGLLQQAISQVLLGNKAGELGPVAKLALENEERALLANSAMRELVAAAVTPEAIQAAYDETYLGQDAGNEYSAAHILVESEEEARALIAQLNDGADFAALAAEHSTGPSGPNGGDLGWFAEGAMVKPFEDAVLALEAGQVSAPVETQFGWHVIRLNGVRAIEAPTLEEVQGDIANEIQRTVIDAEIEALREAATVDSKAVTDIDAGFLNNPALLDE</sequence>
<keyword evidence="12" id="KW-1185">Reference proteome</keyword>
<feature type="domain" description="PpiC" evidence="10">
    <location>
        <begin position="134"/>
        <end position="223"/>
    </location>
</feature>
<evidence type="ECO:0000256" key="6">
    <source>
        <dbReference type="ARBA" id="ARBA00030642"/>
    </source>
</evidence>
<dbReference type="InterPro" id="IPR023058">
    <property type="entry name" value="PPIase_PpiC_CS"/>
</dbReference>
<proteinExistence type="inferred from homology"/>
<dbReference type="Pfam" id="PF13616">
    <property type="entry name" value="Rotamase_3"/>
    <property type="match status" value="1"/>
</dbReference>
<dbReference type="InterPro" id="IPR050245">
    <property type="entry name" value="PrsA_foldase"/>
</dbReference>
<keyword evidence="9" id="KW-0732">Signal</keyword>
<comment type="catalytic activity">
    <reaction evidence="1">
        <text>[protein]-peptidylproline (omega=180) = [protein]-peptidylproline (omega=0)</text>
        <dbReference type="Rhea" id="RHEA:16237"/>
        <dbReference type="Rhea" id="RHEA-COMP:10747"/>
        <dbReference type="Rhea" id="RHEA-COMP:10748"/>
        <dbReference type="ChEBI" id="CHEBI:83833"/>
        <dbReference type="ChEBI" id="CHEBI:83834"/>
        <dbReference type="EC" id="5.2.1.8"/>
    </reaction>
</comment>
<evidence type="ECO:0000256" key="8">
    <source>
        <dbReference type="PROSITE-ProRule" id="PRU00278"/>
    </source>
</evidence>
<dbReference type="EC" id="5.2.1.8" evidence="3"/>
<evidence type="ECO:0000313" key="12">
    <source>
        <dbReference type="Proteomes" id="UP001553161"/>
    </source>
</evidence>
<organism evidence="11 12">
    <name type="scientific">Meridianimarinicoccus marinus</name>
    <dbReference type="NCBI Taxonomy" id="3231483"/>
    <lineage>
        <taxon>Bacteria</taxon>
        <taxon>Pseudomonadati</taxon>
        <taxon>Pseudomonadota</taxon>
        <taxon>Alphaproteobacteria</taxon>
        <taxon>Rhodobacterales</taxon>
        <taxon>Paracoccaceae</taxon>
        <taxon>Meridianimarinicoccus</taxon>
    </lineage>
</organism>
<gene>
    <name evidence="11" type="ORF">AB0T83_14540</name>
</gene>
<evidence type="ECO:0000256" key="5">
    <source>
        <dbReference type="ARBA" id="ARBA00023110"/>
    </source>
</evidence>